<dbReference type="EMBL" id="FNEM01000007">
    <property type="protein sequence ID" value="SDJ33546.1"/>
    <property type="molecule type" value="Genomic_DNA"/>
</dbReference>
<dbReference type="AlphaFoldDB" id="A0A1G8SWE2"/>
<keyword evidence="2" id="KW-1185">Reference proteome</keyword>
<sequence length="34" mass="3604">MVNLMMKQVEKGPKIAVKVPCDGNVIASVENGGF</sequence>
<evidence type="ECO:0000313" key="2">
    <source>
        <dbReference type="Proteomes" id="UP000199527"/>
    </source>
</evidence>
<name>A0A1G8SWE2_9GAMM</name>
<protein>
    <submittedName>
        <fullName evidence="1">Uncharacterized protein</fullName>
    </submittedName>
</protein>
<evidence type="ECO:0000313" key="1">
    <source>
        <dbReference type="EMBL" id="SDJ33546.1"/>
    </source>
</evidence>
<accession>A0A1G8SWE2</accession>
<reference evidence="2" key="1">
    <citation type="submission" date="2016-10" db="EMBL/GenBank/DDBJ databases">
        <authorList>
            <person name="Varghese N."/>
            <person name="Submissions S."/>
        </authorList>
    </citation>
    <scope>NUCLEOTIDE SEQUENCE [LARGE SCALE GENOMIC DNA]</scope>
    <source>
        <strain evidence="2">DSM 23317</strain>
    </source>
</reference>
<proteinExistence type="predicted"/>
<gene>
    <name evidence="1" type="ORF">SAMN04488540_10732</name>
</gene>
<organism evidence="1 2">
    <name type="scientific">Ferrimonas sediminum</name>
    <dbReference type="NCBI Taxonomy" id="718193"/>
    <lineage>
        <taxon>Bacteria</taxon>
        <taxon>Pseudomonadati</taxon>
        <taxon>Pseudomonadota</taxon>
        <taxon>Gammaproteobacteria</taxon>
        <taxon>Alteromonadales</taxon>
        <taxon>Ferrimonadaceae</taxon>
        <taxon>Ferrimonas</taxon>
    </lineage>
</organism>
<dbReference type="Proteomes" id="UP000199527">
    <property type="component" value="Unassembled WGS sequence"/>
</dbReference>